<sequence>MDADKMFDTIQQQPVPTAGLWLLLTSLAGQPKSSRPMRNCIGLSQTGRAGHRIRLFMLSRFKTKHLRISNASDIARNEEYRNITENSIRIQQDLREGQDKMMAELSQIRNRMTAIEKMLREVD</sequence>
<keyword evidence="2" id="KW-1185">Reference proteome</keyword>
<comment type="caution">
    <text evidence="1">The sequence shown here is derived from an EMBL/GenBank/DDBJ whole genome shotgun (WGS) entry which is preliminary data.</text>
</comment>
<dbReference type="Proteomes" id="UP000612456">
    <property type="component" value="Unassembled WGS sequence"/>
</dbReference>
<reference evidence="1" key="1">
    <citation type="journal article" date="2014" name="Int. J. Syst. Evol. Microbiol.">
        <title>Complete genome sequence of Corynebacterium casei LMG S-19264T (=DSM 44701T), isolated from a smear-ripened cheese.</title>
        <authorList>
            <consortium name="US DOE Joint Genome Institute (JGI-PGF)"/>
            <person name="Walter F."/>
            <person name="Albersmeier A."/>
            <person name="Kalinowski J."/>
            <person name="Ruckert C."/>
        </authorList>
    </citation>
    <scope>NUCLEOTIDE SEQUENCE</scope>
    <source>
        <strain evidence="1">CGMCC 1.15178</strain>
    </source>
</reference>
<protein>
    <submittedName>
        <fullName evidence="1">Uncharacterized protein</fullName>
    </submittedName>
</protein>
<name>A0A916ZGN8_9BACL</name>
<gene>
    <name evidence="1" type="ORF">GCM10010911_64150</name>
</gene>
<proteinExistence type="predicted"/>
<evidence type="ECO:0000313" key="1">
    <source>
        <dbReference type="EMBL" id="GGD96555.1"/>
    </source>
</evidence>
<evidence type="ECO:0000313" key="2">
    <source>
        <dbReference type="Proteomes" id="UP000612456"/>
    </source>
</evidence>
<reference evidence="1" key="2">
    <citation type="submission" date="2020-09" db="EMBL/GenBank/DDBJ databases">
        <authorList>
            <person name="Sun Q."/>
            <person name="Zhou Y."/>
        </authorList>
    </citation>
    <scope>NUCLEOTIDE SEQUENCE</scope>
    <source>
        <strain evidence="1">CGMCC 1.15178</strain>
    </source>
</reference>
<accession>A0A916ZGN8</accession>
<organism evidence="1 2">
    <name type="scientific">Paenibacillus nasutitermitis</name>
    <dbReference type="NCBI Taxonomy" id="1652958"/>
    <lineage>
        <taxon>Bacteria</taxon>
        <taxon>Bacillati</taxon>
        <taxon>Bacillota</taxon>
        <taxon>Bacilli</taxon>
        <taxon>Bacillales</taxon>
        <taxon>Paenibacillaceae</taxon>
        <taxon>Paenibacillus</taxon>
    </lineage>
</organism>
<dbReference type="EMBL" id="BMHP01000008">
    <property type="protein sequence ID" value="GGD96555.1"/>
    <property type="molecule type" value="Genomic_DNA"/>
</dbReference>
<dbReference type="AlphaFoldDB" id="A0A916ZGN8"/>